<dbReference type="EMBL" id="JABEZW010000009">
    <property type="protein sequence ID" value="MBA0775821.1"/>
    <property type="molecule type" value="Genomic_DNA"/>
</dbReference>
<evidence type="ECO:0000256" key="2">
    <source>
        <dbReference type="ARBA" id="ARBA00023002"/>
    </source>
</evidence>
<evidence type="ECO:0000313" key="4">
    <source>
        <dbReference type="EMBL" id="MBA0775821.1"/>
    </source>
</evidence>
<reference evidence="4 5" key="1">
    <citation type="journal article" date="2019" name="Genome Biol. Evol.">
        <title>Insights into the evolution of the New World diploid cottons (Gossypium, subgenus Houzingenia) based on genome sequencing.</title>
        <authorList>
            <person name="Grover C.E."/>
            <person name="Arick M.A. 2nd"/>
            <person name="Thrash A."/>
            <person name="Conover J.L."/>
            <person name="Sanders W.S."/>
            <person name="Peterson D.G."/>
            <person name="Frelichowski J.E."/>
            <person name="Scheffler J.A."/>
            <person name="Scheffler B.E."/>
            <person name="Wendel J.F."/>
        </authorList>
    </citation>
    <scope>NUCLEOTIDE SEQUENCE [LARGE SCALE GENOMIC DNA]</scope>
    <source>
        <strain evidence="4">8</strain>
        <tissue evidence="4">Leaf</tissue>
    </source>
</reference>
<dbReference type="PANTHER" id="PTHR10366">
    <property type="entry name" value="NAD DEPENDENT EPIMERASE/DEHYDRATASE"/>
    <property type="match status" value="1"/>
</dbReference>
<gene>
    <name evidence="4" type="ORF">Gotri_010924</name>
</gene>
<evidence type="ECO:0000259" key="3">
    <source>
        <dbReference type="Pfam" id="PF05368"/>
    </source>
</evidence>
<evidence type="ECO:0000313" key="5">
    <source>
        <dbReference type="Proteomes" id="UP000593568"/>
    </source>
</evidence>
<keyword evidence="2" id="KW-0560">Oxidoreductase</keyword>
<dbReference type="InterPro" id="IPR036291">
    <property type="entry name" value="NAD(P)-bd_dom_sf"/>
</dbReference>
<dbReference type="InterPro" id="IPR050425">
    <property type="entry name" value="NAD(P)_dehydrat-like"/>
</dbReference>
<dbReference type="AlphaFoldDB" id="A0A7J9ESH5"/>
<evidence type="ECO:0000256" key="1">
    <source>
        <dbReference type="ARBA" id="ARBA00022857"/>
    </source>
</evidence>
<feature type="domain" description="NmrA-like" evidence="3">
    <location>
        <begin position="108"/>
        <end position="188"/>
    </location>
</feature>
<dbReference type="InterPro" id="IPR008030">
    <property type="entry name" value="NmrA-like"/>
</dbReference>
<keyword evidence="1" id="KW-0521">NADP</keyword>
<keyword evidence="5" id="KW-1185">Reference proteome</keyword>
<comment type="caution">
    <text evidence="4">The sequence shown here is derived from an EMBL/GenBank/DDBJ whole genome shotgun (WGS) entry which is preliminary data.</text>
</comment>
<dbReference type="Proteomes" id="UP000593568">
    <property type="component" value="Unassembled WGS sequence"/>
</dbReference>
<dbReference type="GO" id="GO:0016616">
    <property type="term" value="F:oxidoreductase activity, acting on the CH-OH group of donors, NAD or NADP as acceptor"/>
    <property type="evidence" value="ECO:0007669"/>
    <property type="project" value="TreeGrafter"/>
</dbReference>
<name>A0A7J9ESH5_9ROSI</name>
<dbReference type="Gene3D" id="3.40.50.720">
    <property type="entry name" value="NAD(P)-binding Rossmann-like Domain"/>
    <property type="match status" value="1"/>
</dbReference>
<proteinExistence type="predicted"/>
<organism evidence="4 5">
    <name type="scientific">Gossypium trilobum</name>
    <dbReference type="NCBI Taxonomy" id="34281"/>
    <lineage>
        <taxon>Eukaryota</taxon>
        <taxon>Viridiplantae</taxon>
        <taxon>Streptophyta</taxon>
        <taxon>Embryophyta</taxon>
        <taxon>Tracheophyta</taxon>
        <taxon>Spermatophyta</taxon>
        <taxon>Magnoliopsida</taxon>
        <taxon>eudicotyledons</taxon>
        <taxon>Gunneridae</taxon>
        <taxon>Pentapetalae</taxon>
        <taxon>rosids</taxon>
        <taxon>malvids</taxon>
        <taxon>Malvales</taxon>
        <taxon>Malvaceae</taxon>
        <taxon>Malvoideae</taxon>
        <taxon>Gossypium</taxon>
    </lineage>
</organism>
<sequence length="200" mass="22114">MWVKEKYMLHVCKLWLCGGSVDENRNQCLIIDMHIVPDSVLVLTLFINMLSSVLNLLDLEIAECYISATYSFSFVFLFQVLSFCSRTSRDSASLHFVAFVRENMAQATGKVCVTGAGGYLGSWVVKHPLSNNYTVHATVRQPGDAKYAHLNQLERASHNLQLFKADLLDYDSLCSAISGCTGVFHVASPVPTTTVSNPQA</sequence>
<dbReference type="SUPFAM" id="SSF51735">
    <property type="entry name" value="NAD(P)-binding Rossmann-fold domains"/>
    <property type="match status" value="1"/>
</dbReference>
<accession>A0A7J9ESH5</accession>
<dbReference type="Pfam" id="PF05368">
    <property type="entry name" value="NmrA"/>
    <property type="match status" value="1"/>
</dbReference>
<dbReference type="PANTHER" id="PTHR10366:SF776">
    <property type="entry name" value="NAD(P)-BINDING ROSSMANN-FOLD SUPERFAMILY PROTEIN"/>
    <property type="match status" value="1"/>
</dbReference>
<protein>
    <recommendedName>
        <fullName evidence="3">NmrA-like domain-containing protein</fullName>
    </recommendedName>
</protein>